<proteinExistence type="inferred from homology"/>
<dbReference type="InterPro" id="IPR008278">
    <property type="entry name" value="4-PPantetheinyl_Trfase_dom"/>
</dbReference>
<dbReference type="Gene3D" id="3.90.470.20">
    <property type="entry name" value="4'-phosphopantetheinyl transferase domain"/>
    <property type="match status" value="2"/>
</dbReference>
<dbReference type="GO" id="GO:0005829">
    <property type="term" value="C:cytosol"/>
    <property type="evidence" value="ECO:0007669"/>
    <property type="project" value="TreeGrafter"/>
</dbReference>
<organism evidence="4 5">
    <name type="scientific">Halopseudomonas sabulinigri</name>
    <dbReference type="NCBI Taxonomy" id="472181"/>
    <lineage>
        <taxon>Bacteria</taxon>
        <taxon>Pseudomonadati</taxon>
        <taxon>Pseudomonadota</taxon>
        <taxon>Gammaproteobacteria</taxon>
        <taxon>Pseudomonadales</taxon>
        <taxon>Pseudomonadaceae</taxon>
        <taxon>Halopseudomonas</taxon>
    </lineage>
</organism>
<evidence type="ECO:0000256" key="1">
    <source>
        <dbReference type="ARBA" id="ARBA00010990"/>
    </source>
</evidence>
<protein>
    <submittedName>
        <fullName evidence="4">4'-phosphopantetheinyl transferase</fullName>
    </submittedName>
</protein>
<name>A0A1H1XFI6_9GAMM</name>
<dbReference type="Proteomes" id="UP000243413">
    <property type="component" value="Chromosome I"/>
</dbReference>
<dbReference type="GO" id="GO:0019878">
    <property type="term" value="P:lysine biosynthetic process via aminoadipic acid"/>
    <property type="evidence" value="ECO:0007669"/>
    <property type="project" value="TreeGrafter"/>
</dbReference>
<comment type="similarity">
    <text evidence="1">Belongs to the P-Pant transferase superfamily. Gsp/Sfp/HetI/AcpT family.</text>
</comment>
<evidence type="ECO:0000313" key="4">
    <source>
        <dbReference type="EMBL" id="SDT07892.1"/>
    </source>
</evidence>
<evidence type="ECO:0000313" key="5">
    <source>
        <dbReference type="Proteomes" id="UP000243413"/>
    </source>
</evidence>
<keyword evidence="2 4" id="KW-0808">Transferase</keyword>
<evidence type="ECO:0000256" key="2">
    <source>
        <dbReference type="ARBA" id="ARBA00022679"/>
    </source>
</evidence>
<evidence type="ECO:0000259" key="3">
    <source>
        <dbReference type="Pfam" id="PF01648"/>
    </source>
</evidence>
<reference evidence="5" key="1">
    <citation type="submission" date="2016-10" db="EMBL/GenBank/DDBJ databases">
        <authorList>
            <person name="Varghese N."/>
            <person name="Submissions S."/>
        </authorList>
    </citation>
    <scope>NUCLEOTIDE SEQUENCE [LARGE SCALE GENOMIC DNA]</scope>
    <source>
        <strain evidence="5">JCM 14963</strain>
    </source>
</reference>
<sequence>MLGVPTLLLCEYAAQTDLQPAGGWELGDAQAQQRLQQFTNPAARTRFALSRLLLARAIESLLDGALNWQLASRAGGQPLLCSPHGQINLSISHTDGLVALVMAPEEQSIGVDVEAWARPLRLQSVLAASMSPQDARWCQAQPSPEQAFLRHWTLKEAYLKALGLGLAADLHALSFDLAGEGPRLRETPYPDALCWSFAQPSVLTRHCLSLASATPAAVDAVWQQKPADQALQLPGCQVRLLRLH</sequence>
<dbReference type="PANTHER" id="PTHR12215">
    <property type="entry name" value="PHOSPHOPANTETHEINE TRANSFERASE"/>
    <property type="match status" value="1"/>
</dbReference>
<dbReference type="PANTHER" id="PTHR12215:SF10">
    <property type="entry name" value="L-AMINOADIPATE-SEMIALDEHYDE DEHYDROGENASE-PHOSPHOPANTETHEINYL TRANSFERASE"/>
    <property type="match status" value="1"/>
</dbReference>
<dbReference type="InterPro" id="IPR050559">
    <property type="entry name" value="P-Pant_transferase_sf"/>
</dbReference>
<dbReference type="SUPFAM" id="SSF56214">
    <property type="entry name" value="4'-phosphopantetheinyl transferase"/>
    <property type="match status" value="2"/>
</dbReference>
<dbReference type="Pfam" id="PF01648">
    <property type="entry name" value="ACPS"/>
    <property type="match status" value="1"/>
</dbReference>
<accession>A0A1H1XFI6</accession>
<dbReference type="RefSeq" id="WP_092288130.1">
    <property type="nucleotide sequence ID" value="NZ_LT629763.1"/>
</dbReference>
<dbReference type="GO" id="GO:0008897">
    <property type="term" value="F:holo-[acyl-carrier-protein] synthase activity"/>
    <property type="evidence" value="ECO:0007669"/>
    <property type="project" value="InterPro"/>
</dbReference>
<dbReference type="InterPro" id="IPR037143">
    <property type="entry name" value="4-PPantetheinyl_Trfase_dom_sf"/>
</dbReference>
<feature type="domain" description="4'-phosphopantetheinyl transferase" evidence="3">
    <location>
        <begin position="108"/>
        <end position="199"/>
    </location>
</feature>
<dbReference type="AlphaFoldDB" id="A0A1H1XFI6"/>
<dbReference type="GO" id="GO:0000287">
    <property type="term" value="F:magnesium ion binding"/>
    <property type="evidence" value="ECO:0007669"/>
    <property type="project" value="InterPro"/>
</dbReference>
<dbReference type="STRING" id="472181.SAMN05216271_3531"/>
<dbReference type="EMBL" id="LT629763">
    <property type="protein sequence ID" value="SDT07892.1"/>
    <property type="molecule type" value="Genomic_DNA"/>
</dbReference>
<gene>
    <name evidence="4" type="ORF">SAMN05216271_3531</name>
</gene>